<evidence type="ECO:0000256" key="10">
    <source>
        <dbReference type="ARBA" id="ARBA00023235"/>
    </source>
</evidence>
<dbReference type="PANTHER" id="PTHR43612">
    <property type="entry name" value="TRIFUNCTIONAL ENZYME SUBUNIT ALPHA"/>
    <property type="match status" value="1"/>
</dbReference>
<dbReference type="SUPFAM" id="SSF52096">
    <property type="entry name" value="ClpP/crotonase"/>
    <property type="match status" value="1"/>
</dbReference>
<dbReference type="NCBIfam" id="NF008727">
    <property type="entry name" value="PRK11730.1"/>
    <property type="match status" value="1"/>
</dbReference>
<evidence type="ECO:0000256" key="1">
    <source>
        <dbReference type="ARBA" id="ARBA00005005"/>
    </source>
</evidence>
<evidence type="ECO:0000259" key="16">
    <source>
        <dbReference type="Pfam" id="PF02737"/>
    </source>
</evidence>
<dbReference type="GO" id="GO:0008692">
    <property type="term" value="F:3-hydroxybutyryl-CoA epimerase activity"/>
    <property type="evidence" value="ECO:0007669"/>
    <property type="project" value="InterPro"/>
</dbReference>
<gene>
    <name evidence="17" type="primary">fadB</name>
    <name evidence="17" type="ORF">ATO7_05505</name>
</gene>
<sequence>MEFQGQSLQLKMLGDGIAELIFDLQGESVNKFDRQTLDELKQIGDSLAAAKDVKGLLVSSAKPVFIVGADITEFGESFKQSDEQLLEWCAQSNAIFNTIEDLPFPSVTAINGIAFGGGLEMALSTDYRVMADVAQIGLPEVKLGIIPGFGGTVRLPRLIGADNAIEWIASGKPQKADAALKNHAVDAVVSVDALRDASLALLKDAIDGKFDWKARRAQKTGKLKLNMVESMMVFETAKGFIAGQAGKNYPAPLAAVKSIQKGAGKDRDGALKAEHEAFLSVAKTSVAASLIGLFLNDQLLKKKAKGATKAGNKVELAAVLGAGIMGGGIAYQSASKGTPIVMKDIKTEQLELGLNEANKLLAKLVERGKIDAVKMGKALANIRATLNYGDFNDVDIVVEAVVENPNVKHAVLAEVEDQVGEDAIITSNTSTISISYLAQALKRPENFCGMHFFNPVHKMPLVEVIRGEKSSDLAVATTVAYAAAMGKTPIVVNDCPGFLVNRILFPYFAGFQALMNEGADFRQVDKVMEGFGWPMGPAYLLDVVGIDTAHHAQAVMAEGFPDRMKSEQRTSLDVMYEETRYGQKNDKGYYVYEVDRKGRPKKVFDAGVMDMLKQVQPDGVKEFDKQEIVERMMIPMIIETARCLEEKIVETPNEADMGLILGIGFPPFRGGALKYADTLGLQAVIDMAAKYSHLGKLYEPTERMREMAANGETYYG</sequence>
<reference evidence="17 18" key="1">
    <citation type="submission" date="2013-04" db="EMBL/GenBank/DDBJ databases">
        <title>Oceanococcus atlanticus 22II-S10r2 Genome Sequencing.</title>
        <authorList>
            <person name="Lai Q."/>
            <person name="Li G."/>
            <person name="Shao Z."/>
        </authorList>
    </citation>
    <scope>NUCLEOTIDE SEQUENCE [LARGE SCALE GENOMIC DNA]</scope>
    <source>
        <strain evidence="17 18">22II-S10r2</strain>
    </source>
</reference>
<comment type="similarity">
    <text evidence="14">Belongs to the enoyl-CoA hydratase/isomerase family.</text>
</comment>
<dbReference type="InterPro" id="IPR008927">
    <property type="entry name" value="6-PGluconate_DH-like_C_sf"/>
</dbReference>
<dbReference type="InterPro" id="IPR012799">
    <property type="entry name" value="FadB"/>
</dbReference>
<dbReference type="InterPro" id="IPR036291">
    <property type="entry name" value="NAD(P)-bd_dom_sf"/>
</dbReference>
<evidence type="ECO:0000256" key="12">
    <source>
        <dbReference type="ARBA" id="ARBA00023268"/>
    </source>
</evidence>
<dbReference type="Pfam" id="PF02737">
    <property type="entry name" value="3HCDH_N"/>
    <property type="match status" value="1"/>
</dbReference>
<dbReference type="EMBL" id="AQQV01000001">
    <property type="protein sequence ID" value="ORE89310.1"/>
    <property type="molecule type" value="Genomic_DNA"/>
</dbReference>
<dbReference type="NCBIfam" id="TIGR02437">
    <property type="entry name" value="FadB"/>
    <property type="match status" value="1"/>
</dbReference>
<dbReference type="GO" id="GO:0004300">
    <property type="term" value="F:enoyl-CoA hydratase activity"/>
    <property type="evidence" value="ECO:0007669"/>
    <property type="project" value="UniProtKB-EC"/>
</dbReference>
<dbReference type="GO" id="GO:0036125">
    <property type="term" value="C:fatty acid beta-oxidation multienzyme complex"/>
    <property type="evidence" value="ECO:0007669"/>
    <property type="project" value="InterPro"/>
</dbReference>
<evidence type="ECO:0000313" key="17">
    <source>
        <dbReference type="EMBL" id="ORE89310.1"/>
    </source>
</evidence>
<keyword evidence="12" id="KW-0511">Multifunctional enzyme</keyword>
<dbReference type="Gene3D" id="1.10.1040.50">
    <property type="match status" value="1"/>
</dbReference>
<organism evidence="17 18">
    <name type="scientific">Oceanococcus atlanticus</name>
    <dbReference type="NCBI Taxonomy" id="1317117"/>
    <lineage>
        <taxon>Bacteria</taxon>
        <taxon>Pseudomonadati</taxon>
        <taxon>Pseudomonadota</taxon>
        <taxon>Gammaproteobacteria</taxon>
        <taxon>Chromatiales</taxon>
        <taxon>Oceanococcaceae</taxon>
        <taxon>Oceanococcus</taxon>
    </lineage>
</organism>
<dbReference type="STRING" id="1317117.ATO7_05505"/>
<dbReference type="Pfam" id="PF00725">
    <property type="entry name" value="3HCDH"/>
    <property type="match status" value="1"/>
</dbReference>
<dbReference type="PANTHER" id="PTHR43612:SF3">
    <property type="entry name" value="TRIFUNCTIONAL ENZYME SUBUNIT ALPHA, MITOCHONDRIAL"/>
    <property type="match status" value="1"/>
</dbReference>
<evidence type="ECO:0000256" key="2">
    <source>
        <dbReference type="ARBA" id="ARBA00007005"/>
    </source>
</evidence>
<keyword evidence="7" id="KW-0560">Oxidoreductase</keyword>
<keyword evidence="6" id="KW-0442">Lipid degradation</keyword>
<keyword evidence="9" id="KW-0443">Lipid metabolism</keyword>
<dbReference type="InterPro" id="IPR006176">
    <property type="entry name" value="3-OHacyl-CoA_DH_NAD-bd"/>
</dbReference>
<proteinExistence type="inferred from homology"/>
<keyword evidence="18" id="KW-1185">Reference proteome</keyword>
<evidence type="ECO:0000256" key="4">
    <source>
        <dbReference type="ARBA" id="ARBA00012076"/>
    </source>
</evidence>
<dbReference type="InterPro" id="IPR001753">
    <property type="entry name" value="Enoyl-CoA_hydra/iso"/>
</dbReference>
<dbReference type="InterPro" id="IPR018376">
    <property type="entry name" value="Enoyl-CoA_hyd/isom_CS"/>
</dbReference>
<dbReference type="EC" id="4.2.1.17" evidence="4"/>
<evidence type="ECO:0000256" key="8">
    <source>
        <dbReference type="ARBA" id="ARBA00023027"/>
    </source>
</evidence>
<dbReference type="Gene3D" id="3.90.226.10">
    <property type="entry name" value="2-enoyl-CoA Hydratase, Chain A, domain 1"/>
    <property type="match status" value="1"/>
</dbReference>
<comment type="caution">
    <text evidence="17">The sequence shown here is derived from an EMBL/GenBank/DDBJ whole genome shotgun (WGS) entry which is preliminary data.</text>
</comment>
<dbReference type="SUPFAM" id="SSF48179">
    <property type="entry name" value="6-phosphogluconate dehydrogenase C-terminal domain-like"/>
    <property type="match status" value="2"/>
</dbReference>
<dbReference type="SUPFAM" id="SSF51735">
    <property type="entry name" value="NAD(P)-binding Rossmann-fold domains"/>
    <property type="match status" value="1"/>
</dbReference>
<keyword evidence="5" id="KW-0276">Fatty acid metabolism</keyword>
<feature type="domain" description="3-hydroxyacyl-CoA dehydrogenase NAD binding" evidence="16">
    <location>
        <begin position="317"/>
        <end position="495"/>
    </location>
</feature>
<dbReference type="PROSITE" id="PS00067">
    <property type="entry name" value="3HCDH"/>
    <property type="match status" value="1"/>
</dbReference>
<dbReference type="UniPathway" id="UPA00659"/>
<evidence type="ECO:0000256" key="7">
    <source>
        <dbReference type="ARBA" id="ARBA00023002"/>
    </source>
</evidence>
<dbReference type="GO" id="GO:0004165">
    <property type="term" value="F:delta(3)-delta(2)-enoyl-CoA isomerase activity"/>
    <property type="evidence" value="ECO:0007669"/>
    <property type="project" value="InterPro"/>
</dbReference>
<dbReference type="GO" id="GO:0006635">
    <property type="term" value="P:fatty acid beta-oxidation"/>
    <property type="evidence" value="ECO:0007669"/>
    <property type="project" value="UniProtKB-UniPathway"/>
</dbReference>
<evidence type="ECO:0000256" key="11">
    <source>
        <dbReference type="ARBA" id="ARBA00023239"/>
    </source>
</evidence>
<evidence type="ECO:0000256" key="3">
    <source>
        <dbReference type="ARBA" id="ARBA00008750"/>
    </source>
</evidence>
<dbReference type="AlphaFoldDB" id="A0A1Y1SIT1"/>
<dbReference type="Gene3D" id="3.40.50.720">
    <property type="entry name" value="NAD(P)-binding Rossmann-like Domain"/>
    <property type="match status" value="1"/>
</dbReference>
<dbReference type="InterPro" id="IPR029045">
    <property type="entry name" value="ClpP/crotonase-like_dom_sf"/>
</dbReference>
<comment type="pathway">
    <text evidence="1">Lipid metabolism; fatty acid beta-oxidation.</text>
</comment>
<dbReference type="GO" id="GO:0016509">
    <property type="term" value="F:long-chain (3S)-3-hydroxyacyl-CoA dehydrogenase (NAD+) activity"/>
    <property type="evidence" value="ECO:0007669"/>
    <property type="project" value="TreeGrafter"/>
</dbReference>
<comment type="catalytic activity">
    <reaction evidence="13">
        <text>a (3S)-3-hydroxyacyl-CoA + NAD(+) = a 3-oxoacyl-CoA + NADH + H(+)</text>
        <dbReference type="Rhea" id="RHEA:22432"/>
        <dbReference type="ChEBI" id="CHEBI:15378"/>
        <dbReference type="ChEBI" id="CHEBI:57318"/>
        <dbReference type="ChEBI" id="CHEBI:57540"/>
        <dbReference type="ChEBI" id="CHEBI:57945"/>
        <dbReference type="ChEBI" id="CHEBI:90726"/>
        <dbReference type="EC" id="1.1.1.35"/>
    </reaction>
</comment>
<evidence type="ECO:0000256" key="13">
    <source>
        <dbReference type="ARBA" id="ARBA00049556"/>
    </source>
</evidence>
<protein>
    <recommendedName>
        <fullName evidence="4">enoyl-CoA hydratase</fullName>
        <ecNumber evidence="4">4.2.1.17</ecNumber>
    </recommendedName>
</protein>
<evidence type="ECO:0000256" key="9">
    <source>
        <dbReference type="ARBA" id="ARBA00023098"/>
    </source>
</evidence>
<dbReference type="InterPro" id="IPR006108">
    <property type="entry name" value="3HC_DH_C"/>
</dbReference>
<dbReference type="PROSITE" id="PS00166">
    <property type="entry name" value="ENOYL_COA_HYDRATASE"/>
    <property type="match status" value="1"/>
</dbReference>
<evidence type="ECO:0000256" key="5">
    <source>
        <dbReference type="ARBA" id="ARBA00022832"/>
    </source>
</evidence>
<dbReference type="InterPro" id="IPR006180">
    <property type="entry name" value="3-OHacyl-CoA_DH_CS"/>
</dbReference>
<dbReference type="Pfam" id="PF00378">
    <property type="entry name" value="ECH_1"/>
    <property type="match status" value="1"/>
</dbReference>
<evidence type="ECO:0000256" key="14">
    <source>
        <dbReference type="RuleBase" id="RU003707"/>
    </source>
</evidence>
<keyword evidence="11" id="KW-0456">Lyase</keyword>
<dbReference type="GO" id="GO:0070403">
    <property type="term" value="F:NAD+ binding"/>
    <property type="evidence" value="ECO:0007669"/>
    <property type="project" value="InterPro"/>
</dbReference>
<evidence type="ECO:0000256" key="6">
    <source>
        <dbReference type="ARBA" id="ARBA00022963"/>
    </source>
</evidence>
<evidence type="ECO:0000313" key="18">
    <source>
        <dbReference type="Proteomes" id="UP000192342"/>
    </source>
</evidence>
<name>A0A1Y1SIT1_9GAMM</name>
<comment type="similarity">
    <text evidence="2">In the central section; belongs to the 3-hydroxyacyl-CoA dehydrogenase family.</text>
</comment>
<feature type="domain" description="3-hydroxyacyl-CoA dehydrogenase C-terminal" evidence="15">
    <location>
        <begin position="497"/>
        <end position="592"/>
    </location>
</feature>
<dbReference type="RefSeq" id="WP_083560317.1">
    <property type="nucleotide sequence ID" value="NZ_AQQV01000001.1"/>
</dbReference>
<dbReference type="CDD" id="cd06558">
    <property type="entry name" value="crotonase-like"/>
    <property type="match status" value="1"/>
</dbReference>
<accession>A0A1Y1SIT1</accession>
<dbReference type="OrthoDB" id="5389341at2"/>
<dbReference type="Proteomes" id="UP000192342">
    <property type="component" value="Unassembled WGS sequence"/>
</dbReference>
<keyword evidence="10 17" id="KW-0413">Isomerase</keyword>
<comment type="similarity">
    <text evidence="3">In the N-terminal section; belongs to the enoyl-CoA hydratase/isomerase family.</text>
</comment>
<dbReference type="InterPro" id="IPR050136">
    <property type="entry name" value="FA_oxidation_alpha_subunit"/>
</dbReference>
<evidence type="ECO:0000259" key="15">
    <source>
        <dbReference type="Pfam" id="PF00725"/>
    </source>
</evidence>
<dbReference type="FunFam" id="3.40.50.720:FF:000009">
    <property type="entry name" value="Fatty oxidation complex, alpha subunit"/>
    <property type="match status" value="1"/>
</dbReference>
<keyword evidence="8" id="KW-0520">NAD</keyword>